<keyword evidence="3" id="KW-0564">Palmitate</keyword>
<keyword evidence="9" id="KW-1185">Reference proteome</keyword>
<feature type="compositionally biased region" description="Polar residues" evidence="5">
    <location>
        <begin position="29"/>
        <end position="46"/>
    </location>
</feature>
<feature type="signal peptide" evidence="6">
    <location>
        <begin position="1"/>
        <end position="29"/>
    </location>
</feature>
<feature type="region of interest" description="Disordered" evidence="5">
    <location>
        <begin position="29"/>
        <end position="67"/>
    </location>
</feature>
<keyword evidence="3" id="KW-1003">Cell membrane</keyword>
<dbReference type="Gene3D" id="2.40.40.10">
    <property type="entry name" value="RlpA-like domain"/>
    <property type="match status" value="1"/>
</dbReference>
<dbReference type="EC" id="4.2.2.-" evidence="3"/>
<keyword evidence="2 3" id="KW-0961">Cell wall biogenesis/degradation</keyword>
<dbReference type="GO" id="GO:0005886">
    <property type="term" value="C:plasma membrane"/>
    <property type="evidence" value="ECO:0007669"/>
    <property type="project" value="UniProtKB-SubCell"/>
</dbReference>
<organism evidence="8 9">
    <name type="scientific">Caballeronia temeraria</name>
    <dbReference type="NCBI Taxonomy" id="1777137"/>
    <lineage>
        <taxon>Bacteria</taxon>
        <taxon>Pseudomonadati</taxon>
        <taxon>Pseudomonadota</taxon>
        <taxon>Betaproteobacteria</taxon>
        <taxon>Burkholderiales</taxon>
        <taxon>Burkholderiaceae</taxon>
        <taxon>Caballeronia</taxon>
    </lineage>
</organism>
<dbReference type="RefSeq" id="WP_061159362.1">
    <property type="nucleotide sequence ID" value="NZ_FCOI02000003.1"/>
</dbReference>
<keyword evidence="6" id="KW-0732">Signal</keyword>
<keyword evidence="3 8" id="KW-0449">Lipoprotein</keyword>
<keyword evidence="1 3" id="KW-0456">Lyase</keyword>
<dbReference type="STRING" id="1777137.AWB76_01413"/>
<dbReference type="EMBL" id="FCOI02000003">
    <property type="protein sequence ID" value="SAK50096.1"/>
    <property type="molecule type" value="Genomic_DNA"/>
</dbReference>
<dbReference type="InterPro" id="IPR034718">
    <property type="entry name" value="RlpA"/>
</dbReference>
<comment type="subcellular location">
    <subcellularLocation>
        <location evidence="3">Cell membrane</location>
        <topology evidence="3">Lipid-anchor</topology>
    </subcellularLocation>
</comment>
<sequence>MRQLRTQSALVCALLIAGCAAPFSQQSSARTSTNGLKSASHGQDQFFNDDADSPDEPPATRTARGFHQTGVASWYGRGFQGHRTASGERFDMHAMTAAHRTLPLGSWVRVTVLGGKRSVLVRINDRGPFASNRIIDLSYGAAAALGIARRGSARVELSPAARSHIQS</sequence>
<comment type="function">
    <text evidence="3">Lytic transglycosylase with a strong preference for naked glycan strands that lack stem peptides.</text>
</comment>
<evidence type="ECO:0000256" key="1">
    <source>
        <dbReference type="ARBA" id="ARBA00023239"/>
    </source>
</evidence>
<evidence type="ECO:0000259" key="7">
    <source>
        <dbReference type="Pfam" id="PF03330"/>
    </source>
</evidence>
<dbReference type="InterPro" id="IPR036908">
    <property type="entry name" value="RlpA-like_sf"/>
</dbReference>
<feature type="domain" description="RlpA-like protein double-psi beta-barrel" evidence="7">
    <location>
        <begin position="68"/>
        <end position="156"/>
    </location>
</feature>
<name>A0A157ZXD5_9BURK</name>
<dbReference type="AlphaFoldDB" id="A0A157ZXD5"/>
<dbReference type="PROSITE" id="PS51257">
    <property type="entry name" value="PROKAR_LIPOPROTEIN"/>
    <property type="match status" value="1"/>
</dbReference>
<dbReference type="CDD" id="cd22268">
    <property type="entry name" value="DPBB_RlpA-like"/>
    <property type="match status" value="1"/>
</dbReference>
<dbReference type="PANTHER" id="PTHR34183:SF1">
    <property type="entry name" value="ENDOLYTIC PEPTIDOGLYCAN TRANSGLYCOSYLASE RLPA"/>
    <property type="match status" value="1"/>
</dbReference>
<dbReference type="Proteomes" id="UP000054624">
    <property type="component" value="Unassembled WGS sequence"/>
</dbReference>
<accession>A0A157ZXD5</accession>
<evidence type="ECO:0000256" key="5">
    <source>
        <dbReference type="SAM" id="MobiDB-lite"/>
    </source>
</evidence>
<dbReference type="Pfam" id="PF03330">
    <property type="entry name" value="DPBB_1"/>
    <property type="match status" value="1"/>
</dbReference>
<dbReference type="NCBIfam" id="TIGR00413">
    <property type="entry name" value="rlpA"/>
    <property type="match status" value="1"/>
</dbReference>
<evidence type="ECO:0000256" key="4">
    <source>
        <dbReference type="RuleBase" id="RU003495"/>
    </source>
</evidence>
<protein>
    <recommendedName>
        <fullName evidence="3">Endolytic peptidoglycan transglycosylase RlpA</fullName>
        <ecNumber evidence="3">4.2.2.-</ecNumber>
    </recommendedName>
</protein>
<dbReference type="GO" id="GO:0000270">
    <property type="term" value="P:peptidoglycan metabolic process"/>
    <property type="evidence" value="ECO:0007669"/>
    <property type="project" value="UniProtKB-UniRule"/>
</dbReference>
<evidence type="ECO:0000256" key="3">
    <source>
        <dbReference type="HAMAP-Rule" id="MF_02071"/>
    </source>
</evidence>
<dbReference type="SUPFAM" id="SSF50685">
    <property type="entry name" value="Barwin-like endoglucanases"/>
    <property type="match status" value="1"/>
</dbReference>
<proteinExistence type="inferred from homology"/>
<dbReference type="InterPro" id="IPR012997">
    <property type="entry name" value="RplA"/>
</dbReference>
<comment type="similarity">
    <text evidence="3 4">Belongs to the RlpA family.</text>
</comment>
<dbReference type="PANTHER" id="PTHR34183">
    <property type="entry name" value="ENDOLYTIC PEPTIDOGLYCAN TRANSGLYCOSYLASE RLPA"/>
    <property type="match status" value="1"/>
</dbReference>
<evidence type="ECO:0000256" key="2">
    <source>
        <dbReference type="ARBA" id="ARBA00023316"/>
    </source>
</evidence>
<dbReference type="HAMAP" id="MF_02071">
    <property type="entry name" value="RlpA"/>
    <property type="match status" value="1"/>
</dbReference>
<feature type="chain" id="PRO_5009986154" description="Endolytic peptidoglycan transglycosylase RlpA" evidence="6">
    <location>
        <begin position="30"/>
        <end position="167"/>
    </location>
</feature>
<evidence type="ECO:0000313" key="8">
    <source>
        <dbReference type="EMBL" id="SAK50096.1"/>
    </source>
</evidence>
<reference evidence="9" key="1">
    <citation type="submission" date="2016-01" db="EMBL/GenBank/DDBJ databases">
        <authorList>
            <person name="Peeters Charlotte."/>
        </authorList>
    </citation>
    <scope>NUCLEOTIDE SEQUENCE [LARGE SCALE GENOMIC DNA]</scope>
</reference>
<evidence type="ECO:0000256" key="6">
    <source>
        <dbReference type="SAM" id="SignalP"/>
    </source>
</evidence>
<gene>
    <name evidence="3" type="primary">rlpA</name>
    <name evidence="8" type="ORF">AWB76_01413</name>
</gene>
<dbReference type="GO" id="GO:0071555">
    <property type="term" value="P:cell wall organization"/>
    <property type="evidence" value="ECO:0007669"/>
    <property type="project" value="UniProtKB-KW"/>
</dbReference>
<dbReference type="GO" id="GO:0008932">
    <property type="term" value="F:lytic endotransglycosylase activity"/>
    <property type="evidence" value="ECO:0007669"/>
    <property type="project" value="UniProtKB-UniRule"/>
</dbReference>
<dbReference type="InterPro" id="IPR009009">
    <property type="entry name" value="RlpA-like_DPBB"/>
</dbReference>
<dbReference type="OrthoDB" id="9779128at2"/>
<keyword evidence="3" id="KW-0472">Membrane</keyword>
<evidence type="ECO:0000313" key="9">
    <source>
        <dbReference type="Proteomes" id="UP000054624"/>
    </source>
</evidence>